<keyword evidence="8" id="KW-0472">Membrane</keyword>
<dbReference type="InterPro" id="IPR001543">
    <property type="entry name" value="FliN-like_C"/>
</dbReference>
<evidence type="ECO:0000313" key="11">
    <source>
        <dbReference type="EMBL" id="STD11726.1"/>
    </source>
</evidence>
<dbReference type="PANTHER" id="PTHR30034:SF6">
    <property type="entry name" value="YOP PROTEINS TRANSLOCATION PROTEIN Q"/>
    <property type="match status" value="1"/>
</dbReference>
<dbReference type="GO" id="GO:0071978">
    <property type="term" value="P:bacterial-type flagellum-dependent swarming motility"/>
    <property type="evidence" value="ECO:0007669"/>
    <property type="project" value="TreeGrafter"/>
</dbReference>
<evidence type="ECO:0000256" key="2">
    <source>
        <dbReference type="ARBA" id="ARBA00004202"/>
    </source>
</evidence>
<sequence>MSAEPIVYDFRSPNRFSREQFRALQVANETFSRQIATVLSTTLRMVVHCNLEEVEQTTYDEYISTLPNPSLLAIVTLDPLPDAGLFHMPLEVGMNVIDRLLGGPGTATQPTRALSEMEAGLLGNVLRRMINELAYAFETLEKIQPVVGALESDAQFIQLVQPSDPMVVSTFELRLGEQEAKASLALPISTLQPALDKLTEKPPLELTGPRAVAVEQLRQQVSTVPQVVRVAFDEITLTSGDILDLEVGDVLPLGHPTNQPLTMSADGVPVAKAVPGSHGHRFACQIVSL</sequence>
<dbReference type="InterPro" id="IPR028976">
    <property type="entry name" value="CheC-like_sf"/>
</dbReference>
<keyword evidence="7" id="KW-0283">Flagellar rotation</keyword>
<comment type="subcellular location">
    <subcellularLocation>
        <location evidence="1">Bacterial flagellum basal body</location>
    </subcellularLocation>
    <subcellularLocation>
        <location evidence="2">Cell membrane</location>
        <topology evidence="2">Peripheral membrane protein</topology>
    </subcellularLocation>
</comment>
<dbReference type="InterPro" id="IPR001689">
    <property type="entry name" value="Flag_FliM"/>
</dbReference>
<protein>
    <recommendedName>
        <fullName evidence="4">Flagellar motor switch protein FliM</fullName>
    </recommendedName>
</protein>
<dbReference type="PIRSF" id="PIRSF002888">
    <property type="entry name" value="FliM"/>
    <property type="match status" value="1"/>
</dbReference>
<gene>
    <name evidence="11" type="primary">fliM</name>
    <name evidence="11" type="ORF">NCTC7915_01650</name>
</gene>
<proteinExistence type="inferred from homology"/>
<dbReference type="SUPFAM" id="SSF103039">
    <property type="entry name" value="CheC-like"/>
    <property type="match status" value="1"/>
</dbReference>
<reference evidence="11 12" key="1">
    <citation type="submission" date="2018-06" db="EMBL/GenBank/DDBJ databases">
        <authorList>
            <consortium name="Pathogen Informatics"/>
            <person name="Doyle S."/>
        </authorList>
    </citation>
    <scope>NUCLEOTIDE SEQUENCE [LARGE SCALE GENOMIC DNA]</scope>
    <source>
        <strain evidence="11 12">NCTC7915</strain>
    </source>
</reference>
<dbReference type="Gene3D" id="3.40.1550.10">
    <property type="entry name" value="CheC-like"/>
    <property type="match status" value="1"/>
</dbReference>
<evidence type="ECO:0000256" key="4">
    <source>
        <dbReference type="ARBA" id="ARBA00021898"/>
    </source>
</evidence>
<dbReference type="RefSeq" id="WP_115031172.1">
    <property type="nucleotide sequence ID" value="NZ_UFYA01000001.1"/>
</dbReference>
<name>A0AA46BP32_9MICO</name>
<dbReference type="GO" id="GO:0003774">
    <property type="term" value="F:cytoskeletal motor activity"/>
    <property type="evidence" value="ECO:0007669"/>
    <property type="project" value="InterPro"/>
</dbReference>
<dbReference type="GO" id="GO:0005886">
    <property type="term" value="C:plasma membrane"/>
    <property type="evidence" value="ECO:0007669"/>
    <property type="project" value="UniProtKB-SubCell"/>
</dbReference>
<dbReference type="PRINTS" id="PR00955">
    <property type="entry name" value="FLGMOTORFLIM"/>
</dbReference>
<dbReference type="GO" id="GO:0009425">
    <property type="term" value="C:bacterial-type flagellum basal body"/>
    <property type="evidence" value="ECO:0007669"/>
    <property type="project" value="UniProtKB-SubCell"/>
</dbReference>
<keyword evidence="9" id="KW-0975">Bacterial flagellum</keyword>
<organism evidence="11 12">
    <name type="scientific">Dermatophilus congolensis</name>
    <dbReference type="NCBI Taxonomy" id="1863"/>
    <lineage>
        <taxon>Bacteria</taxon>
        <taxon>Bacillati</taxon>
        <taxon>Actinomycetota</taxon>
        <taxon>Actinomycetes</taxon>
        <taxon>Micrococcales</taxon>
        <taxon>Dermatophilaceae</taxon>
        <taxon>Dermatophilus</taxon>
    </lineage>
</organism>
<accession>A0AA46BP32</accession>
<evidence type="ECO:0000259" key="10">
    <source>
        <dbReference type="Pfam" id="PF01052"/>
    </source>
</evidence>
<dbReference type="PANTHER" id="PTHR30034">
    <property type="entry name" value="FLAGELLAR MOTOR SWITCH PROTEIN FLIM"/>
    <property type="match status" value="1"/>
</dbReference>
<evidence type="ECO:0000256" key="7">
    <source>
        <dbReference type="ARBA" id="ARBA00022779"/>
    </source>
</evidence>
<keyword evidence="5" id="KW-1003">Cell membrane</keyword>
<dbReference type="CDD" id="cd17908">
    <property type="entry name" value="FliM"/>
    <property type="match status" value="1"/>
</dbReference>
<feature type="domain" description="Flagellar motor switch protein FliN-like C-terminal" evidence="10">
    <location>
        <begin position="219"/>
        <end position="288"/>
    </location>
</feature>
<dbReference type="EMBL" id="UFYA01000001">
    <property type="protein sequence ID" value="STD11726.1"/>
    <property type="molecule type" value="Genomic_DNA"/>
</dbReference>
<dbReference type="Pfam" id="PF01052">
    <property type="entry name" value="FliMN_C"/>
    <property type="match status" value="1"/>
</dbReference>
<dbReference type="GO" id="GO:0050918">
    <property type="term" value="P:positive chemotaxis"/>
    <property type="evidence" value="ECO:0007669"/>
    <property type="project" value="TreeGrafter"/>
</dbReference>
<keyword evidence="11" id="KW-0282">Flagellum</keyword>
<dbReference type="Pfam" id="PF02154">
    <property type="entry name" value="FliM"/>
    <property type="match status" value="1"/>
</dbReference>
<dbReference type="AlphaFoldDB" id="A0AA46BP32"/>
<comment type="similarity">
    <text evidence="3">Belongs to the FliM family.</text>
</comment>
<evidence type="ECO:0000256" key="6">
    <source>
        <dbReference type="ARBA" id="ARBA00022500"/>
    </source>
</evidence>
<dbReference type="Proteomes" id="UP000254118">
    <property type="component" value="Unassembled WGS sequence"/>
</dbReference>
<keyword evidence="6" id="KW-0145">Chemotaxis</keyword>
<evidence type="ECO:0000313" key="12">
    <source>
        <dbReference type="Proteomes" id="UP000254118"/>
    </source>
</evidence>
<keyword evidence="11" id="KW-0969">Cilium</keyword>
<evidence type="ECO:0000256" key="5">
    <source>
        <dbReference type="ARBA" id="ARBA00022475"/>
    </source>
</evidence>
<dbReference type="Gene3D" id="2.30.330.10">
    <property type="entry name" value="SpoA-like"/>
    <property type="match status" value="1"/>
</dbReference>
<evidence type="ECO:0000256" key="3">
    <source>
        <dbReference type="ARBA" id="ARBA00011049"/>
    </source>
</evidence>
<keyword evidence="11" id="KW-0966">Cell projection</keyword>
<comment type="caution">
    <text evidence="11">The sequence shown here is derived from an EMBL/GenBank/DDBJ whole genome shotgun (WGS) entry which is preliminary data.</text>
</comment>
<dbReference type="InterPro" id="IPR036429">
    <property type="entry name" value="SpoA-like_sf"/>
</dbReference>
<dbReference type="SUPFAM" id="SSF101801">
    <property type="entry name" value="Surface presentation of antigens (SPOA)"/>
    <property type="match status" value="1"/>
</dbReference>
<evidence type="ECO:0000256" key="9">
    <source>
        <dbReference type="ARBA" id="ARBA00023143"/>
    </source>
</evidence>
<evidence type="ECO:0000256" key="1">
    <source>
        <dbReference type="ARBA" id="ARBA00004117"/>
    </source>
</evidence>
<evidence type="ECO:0000256" key="8">
    <source>
        <dbReference type="ARBA" id="ARBA00023136"/>
    </source>
</evidence>